<keyword evidence="1" id="KW-0812">Transmembrane</keyword>
<dbReference type="RefSeq" id="WP_167694892.1">
    <property type="nucleotide sequence ID" value="NZ_CP118181.1"/>
</dbReference>
<dbReference type="AlphaFoldDB" id="A0A968GGW3"/>
<comment type="caution">
    <text evidence="2">The sequence shown here is derived from an EMBL/GenBank/DDBJ whole genome shotgun (WGS) entry which is preliminary data.</text>
</comment>
<keyword evidence="1" id="KW-0472">Membrane</keyword>
<sequence>MNRFALFLSEIFLHAKQRQAFLEWMLFLSLFFLADFMLNWYLLRYIDMLNLVVIVLVSHLLYFIWLVVLLVEDGSRLRAMLHQGQYRARTFQIFFSRLIPIFFLLSPGIGAVGLGFLFVFLLSRPIGWLMSRRAKIDWESVYELLRLEEERL</sequence>
<dbReference type="EMBL" id="JAATLM010000001">
    <property type="protein sequence ID" value="NIZ68774.1"/>
    <property type="molecule type" value="Genomic_DNA"/>
</dbReference>
<evidence type="ECO:0000256" key="1">
    <source>
        <dbReference type="SAM" id="Phobius"/>
    </source>
</evidence>
<feature type="transmembrane region" description="Helical" evidence="1">
    <location>
        <begin position="21"/>
        <end position="42"/>
    </location>
</feature>
<protein>
    <submittedName>
        <fullName evidence="2">Uncharacterized protein</fullName>
    </submittedName>
</protein>
<name>A0A968GGW3_9SPIO</name>
<keyword evidence="1" id="KW-1133">Transmembrane helix</keyword>
<accession>A0A968GGW3</accession>
<reference evidence="2" key="1">
    <citation type="submission" date="2020-03" db="EMBL/GenBank/DDBJ databases">
        <title>Spirochaetal bacteria isolated from arthropods constitute a novel genus Entomospira genus novum within the order Spirochaetales.</title>
        <authorList>
            <person name="Grana-Miraglia L."/>
            <person name="Sikutova S."/>
            <person name="Fingerle V."/>
            <person name="Sing A."/>
            <person name="Castillo-Ramirez S."/>
            <person name="Margos G."/>
            <person name="Rudolf I."/>
        </authorList>
    </citation>
    <scope>NUCLEOTIDE SEQUENCE</scope>
    <source>
        <strain evidence="2">BR149</strain>
    </source>
</reference>
<proteinExistence type="predicted"/>
<evidence type="ECO:0000313" key="2">
    <source>
        <dbReference type="EMBL" id="NIZ68774.1"/>
    </source>
</evidence>
<feature type="transmembrane region" description="Helical" evidence="1">
    <location>
        <begin position="48"/>
        <end position="71"/>
    </location>
</feature>
<organism evidence="2 3">
    <name type="scientific">Entomospira culicis</name>
    <dbReference type="NCBI Taxonomy" id="2719989"/>
    <lineage>
        <taxon>Bacteria</taxon>
        <taxon>Pseudomonadati</taxon>
        <taxon>Spirochaetota</taxon>
        <taxon>Spirochaetia</taxon>
        <taxon>Spirochaetales</taxon>
        <taxon>Spirochaetaceae</taxon>
        <taxon>Entomospira</taxon>
    </lineage>
</organism>
<evidence type="ECO:0000313" key="3">
    <source>
        <dbReference type="Proteomes" id="UP000778951"/>
    </source>
</evidence>
<dbReference type="Proteomes" id="UP000778951">
    <property type="component" value="Unassembled WGS sequence"/>
</dbReference>
<keyword evidence="3" id="KW-1185">Reference proteome</keyword>
<feature type="transmembrane region" description="Helical" evidence="1">
    <location>
        <begin position="98"/>
        <end position="122"/>
    </location>
</feature>
<gene>
    <name evidence="2" type="ORF">HCT48_00875</name>
</gene>